<dbReference type="PRINTS" id="PR00313">
    <property type="entry name" value="CABNDNGRPT"/>
</dbReference>
<evidence type="ECO:0000256" key="1">
    <source>
        <dbReference type="ARBA" id="ARBA00004613"/>
    </source>
</evidence>
<name>A0A074TQE6_9RHOB</name>
<evidence type="ECO:0000313" key="6">
    <source>
        <dbReference type="Proteomes" id="UP000027725"/>
    </source>
</evidence>
<dbReference type="InterPro" id="IPR011049">
    <property type="entry name" value="Serralysin-like_metalloprot_C"/>
</dbReference>
<dbReference type="InterPro" id="IPR050557">
    <property type="entry name" value="RTX_toxin/Mannuronan_C5-epim"/>
</dbReference>
<accession>A0A074TQE6</accession>
<sequence length="966" mass="99444">MFRIDGGVDQSLDGLAVYNATITYLDGSTAPITAVVFQDTSGNLYLAPEPTYNADQAALEARPIRSLTLDGLSANDGALIAERCDGHFATPGSVEGSGGDDSMGVGFTDSEGDQIDGTDGNDDLIQGGDGNDTIISGQGTDTVYGGAGDDVIGDWLGDTGDKAYYGQDGNDSVTGQSGDDLISGGVGNDTLSGDAGSDTILGGDGVDFILITDDHQYDWIDGGEGGADHDLLVYSNWISTSGVTVTFSGDEAGSYSYAGVGANAWGDFLNIEQVIGTSSDDVIDASASRVYQELDGGAGADTLLGGSGDESLHGGSGEDSLVGGAGNDSLMGADGNDVIGGFFANEAGDDLIDGGAGSDTLAGGDGRDTILGGTGADWMFGNEGSDLFLIEDDFGADTIQGGEDATGVDRIDASALGGGVDVVFTGAEAGSLTDGFDTLSFTEIEAFTLTGFADILNNSSQSVSVHVDGGAGDDALIAGSGNDTLIGGAGNDSLRGWNGSDRLDGGAGDDRLTADGGNDTLIGGTGNDTIGLWSGDDSVDAGDDADLIEVYSLDDDTIVGGEGGLDDDSLKTFITGPVTATYSGDEAGTITDGMGTLTFHEIENLFLSEQDDSLLGASDSAGIYAKGRAGDDLMIGGSGNDTFYGGADGDTLAGGDGDDSLTGDDGNDLFVFNAGDGNDTITDFNVGNTGSLRDADSTNNDFIDLSNFYDDIWELYGDQADDGILNQSNTADIHGNAIDYSDNTAMEGSVTFTGASADNTSFTSENTGVVCFTSGTAIRTPQGDRLIEALCVGDLVTTMDNGPQRIRWIGRKHLDHSALLRHPKLRPILIPKGVLGCERDLLVSPQHGMLLGRDTLVRAKHLVEAPKSRVRIAHGRRCVTYIHLLFDAHQIVFAENAPSESFYPAAMAERMLDPAALAELRALFDLQDARPEDRCAIASRYGETVRPFLARKSLPERFGHIAPAAG</sequence>
<dbReference type="InterPro" id="IPR036844">
    <property type="entry name" value="Hint_dom_sf"/>
</dbReference>
<dbReference type="GO" id="GO:0005576">
    <property type="term" value="C:extracellular region"/>
    <property type="evidence" value="ECO:0007669"/>
    <property type="project" value="UniProtKB-SubCell"/>
</dbReference>
<dbReference type="InterPro" id="IPR018511">
    <property type="entry name" value="Hemolysin-typ_Ca-bd_CS"/>
</dbReference>
<dbReference type="EMBL" id="JHEH01000003">
    <property type="protein sequence ID" value="KEP71208.1"/>
    <property type="molecule type" value="Genomic_DNA"/>
</dbReference>
<dbReference type="Gene3D" id="2.150.10.10">
    <property type="entry name" value="Serralysin-like metalloprotease, C-terminal"/>
    <property type="match status" value="4"/>
</dbReference>
<dbReference type="GO" id="GO:0005509">
    <property type="term" value="F:calcium ion binding"/>
    <property type="evidence" value="ECO:0007669"/>
    <property type="project" value="InterPro"/>
</dbReference>
<dbReference type="RefSeq" id="WP_051693303.1">
    <property type="nucleotide sequence ID" value="NZ_FOVB01000003.1"/>
</dbReference>
<dbReference type="PANTHER" id="PTHR38340:SF1">
    <property type="entry name" value="S-LAYER PROTEIN"/>
    <property type="match status" value="1"/>
</dbReference>
<dbReference type="OrthoDB" id="6305173at2"/>
<dbReference type="Proteomes" id="UP000027725">
    <property type="component" value="Unassembled WGS sequence"/>
</dbReference>
<organism evidence="5 6">
    <name type="scientific">Thioclava dalianensis</name>
    <dbReference type="NCBI Taxonomy" id="1185766"/>
    <lineage>
        <taxon>Bacteria</taxon>
        <taxon>Pseudomonadati</taxon>
        <taxon>Pseudomonadota</taxon>
        <taxon>Alphaproteobacteria</taxon>
        <taxon>Rhodobacterales</taxon>
        <taxon>Paracoccaceae</taxon>
        <taxon>Thioclava</taxon>
    </lineage>
</organism>
<dbReference type="PANTHER" id="PTHR38340">
    <property type="entry name" value="S-LAYER PROTEIN"/>
    <property type="match status" value="1"/>
</dbReference>
<dbReference type="InterPro" id="IPR001343">
    <property type="entry name" value="Hemolysn_Ca-bd"/>
</dbReference>
<gene>
    <name evidence="5" type="ORF">DL1_11205</name>
</gene>
<dbReference type="eggNOG" id="COG2931">
    <property type="taxonomic scope" value="Bacteria"/>
</dbReference>
<dbReference type="PROSITE" id="PS00330">
    <property type="entry name" value="HEMOLYSIN_CALCIUM"/>
    <property type="match status" value="5"/>
</dbReference>
<comment type="caution">
    <text evidence="5">The sequence shown here is derived from an EMBL/GenBank/DDBJ whole genome shotgun (WGS) entry which is preliminary data.</text>
</comment>
<feature type="compositionally biased region" description="Acidic residues" evidence="3">
    <location>
        <begin position="110"/>
        <end position="122"/>
    </location>
</feature>
<evidence type="ECO:0000259" key="4">
    <source>
        <dbReference type="Pfam" id="PF13403"/>
    </source>
</evidence>
<dbReference type="AlphaFoldDB" id="A0A074TQE6"/>
<feature type="region of interest" description="Disordered" evidence="3">
    <location>
        <begin position="302"/>
        <end position="327"/>
    </location>
</feature>
<dbReference type="InterPro" id="IPR028992">
    <property type="entry name" value="Hedgehog/Intein_dom"/>
</dbReference>
<comment type="subcellular location">
    <subcellularLocation>
        <location evidence="1">Secreted</location>
    </subcellularLocation>
</comment>
<dbReference type="SUPFAM" id="SSF51294">
    <property type="entry name" value="Hedgehog/intein (Hint) domain"/>
    <property type="match status" value="1"/>
</dbReference>
<dbReference type="Pfam" id="PF00353">
    <property type="entry name" value="HemolysinCabind"/>
    <property type="match status" value="6"/>
</dbReference>
<dbReference type="STRING" id="1185766.SAMN05216224_10355"/>
<keyword evidence="2" id="KW-0964">Secreted</keyword>
<feature type="region of interest" description="Disordered" evidence="3">
    <location>
        <begin position="90"/>
        <end position="132"/>
    </location>
</feature>
<dbReference type="Pfam" id="PF13403">
    <property type="entry name" value="Hint_2"/>
    <property type="match status" value="1"/>
</dbReference>
<feature type="domain" description="Hedgehog/Intein (Hint)" evidence="4">
    <location>
        <begin position="770"/>
        <end position="905"/>
    </location>
</feature>
<feature type="region of interest" description="Disordered" evidence="3">
    <location>
        <begin position="167"/>
        <end position="188"/>
    </location>
</feature>
<evidence type="ECO:0000313" key="5">
    <source>
        <dbReference type="EMBL" id="KEP71208.1"/>
    </source>
</evidence>
<keyword evidence="6" id="KW-1185">Reference proteome</keyword>
<evidence type="ECO:0000256" key="3">
    <source>
        <dbReference type="SAM" id="MobiDB-lite"/>
    </source>
</evidence>
<reference evidence="5 6" key="1">
    <citation type="submission" date="2014-03" db="EMBL/GenBank/DDBJ databases">
        <title>The draft genome sequence of Thioclava dalianensis DLFJ1-1.</title>
        <authorList>
            <person name="Lai Q."/>
            <person name="Shao Z."/>
        </authorList>
    </citation>
    <scope>NUCLEOTIDE SEQUENCE [LARGE SCALE GENOMIC DNA]</scope>
    <source>
        <strain evidence="5 6">DLFJ1-1</strain>
    </source>
</reference>
<dbReference type="SUPFAM" id="SSF51120">
    <property type="entry name" value="beta-Roll"/>
    <property type="match status" value="5"/>
</dbReference>
<proteinExistence type="predicted"/>
<evidence type="ECO:0000256" key="2">
    <source>
        <dbReference type="ARBA" id="ARBA00022525"/>
    </source>
</evidence>
<protein>
    <recommendedName>
        <fullName evidence="4">Hedgehog/Intein (Hint) domain-containing protein</fullName>
    </recommendedName>
</protein>